<accession>A0A6A6TYN9</accession>
<dbReference type="EMBL" id="MU004241">
    <property type="protein sequence ID" value="KAF2665195.1"/>
    <property type="molecule type" value="Genomic_DNA"/>
</dbReference>
<gene>
    <name evidence="1" type="ORF">BT63DRAFT_459817</name>
</gene>
<keyword evidence="2" id="KW-1185">Reference proteome</keyword>
<evidence type="ECO:0000313" key="2">
    <source>
        <dbReference type="Proteomes" id="UP000799302"/>
    </source>
</evidence>
<reference evidence="1" key="1">
    <citation type="journal article" date="2020" name="Stud. Mycol.">
        <title>101 Dothideomycetes genomes: a test case for predicting lifestyles and emergence of pathogens.</title>
        <authorList>
            <person name="Haridas S."/>
            <person name="Albert R."/>
            <person name="Binder M."/>
            <person name="Bloem J."/>
            <person name="Labutti K."/>
            <person name="Salamov A."/>
            <person name="Andreopoulos B."/>
            <person name="Baker S."/>
            <person name="Barry K."/>
            <person name="Bills G."/>
            <person name="Bluhm B."/>
            <person name="Cannon C."/>
            <person name="Castanera R."/>
            <person name="Culley D."/>
            <person name="Daum C."/>
            <person name="Ezra D."/>
            <person name="Gonzalez J."/>
            <person name="Henrissat B."/>
            <person name="Kuo A."/>
            <person name="Liang C."/>
            <person name="Lipzen A."/>
            <person name="Lutzoni F."/>
            <person name="Magnuson J."/>
            <person name="Mondo S."/>
            <person name="Nolan M."/>
            <person name="Ohm R."/>
            <person name="Pangilinan J."/>
            <person name="Park H.-J."/>
            <person name="Ramirez L."/>
            <person name="Alfaro M."/>
            <person name="Sun H."/>
            <person name="Tritt A."/>
            <person name="Yoshinaga Y."/>
            <person name="Zwiers L.-H."/>
            <person name="Turgeon B."/>
            <person name="Goodwin S."/>
            <person name="Spatafora J."/>
            <person name="Crous P."/>
            <person name="Grigoriev I."/>
        </authorList>
    </citation>
    <scope>NUCLEOTIDE SEQUENCE</scope>
    <source>
        <strain evidence="1">CBS 115976</strain>
    </source>
</reference>
<organism evidence="1 2">
    <name type="scientific">Microthyrium microscopicum</name>
    <dbReference type="NCBI Taxonomy" id="703497"/>
    <lineage>
        <taxon>Eukaryota</taxon>
        <taxon>Fungi</taxon>
        <taxon>Dikarya</taxon>
        <taxon>Ascomycota</taxon>
        <taxon>Pezizomycotina</taxon>
        <taxon>Dothideomycetes</taxon>
        <taxon>Dothideomycetes incertae sedis</taxon>
        <taxon>Microthyriales</taxon>
        <taxon>Microthyriaceae</taxon>
        <taxon>Microthyrium</taxon>
    </lineage>
</organism>
<sequence>MRFECLDGGKALAEFWAIFPKIPPSVAARLTAAEFTSLGFALQEGGRSIPWHQLRLVVGVWIGQGSPEYDTTETRKQRLESVFATVDITVADGKLSEVKDSSDILVQCLREIYRALKVHERSAKMAMDRVKGMAGDIAVGETLEESFAAMGLSPDSDSTMAWASQSLNLLVGNNEACQGEWQQLYLFDKSDYHGQRVVGFTAVGREPKLVKTKAMTT</sequence>
<evidence type="ECO:0000313" key="1">
    <source>
        <dbReference type="EMBL" id="KAF2665195.1"/>
    </source>
</evidence>
<name>A0A6A6TYN9_9PEZI</name>
<proteinExistence type="predicted"/>
<dbReference type="Proteomes" id="UP000799302">
    <property type="component" value="Unassembled WGS sequence"/>
</dbReference>
<dbReference type="AlphaFoldDB" id="A0A6A6TYN9"/>
<protein>
    <submittedName>
        <fullName evidence="1">Uncharacterized protein</fullName>
    </submittedName>
</protein>